<organism evidence="1 2">
    <name type="scientific">Meloidogyne enterolobii</name>
    <name type="common">Root-knot nematode worm</name>
    <name type="synonym">Meloidogyne mayaguensis</name>
    <dbReference type="NCBI Taxonomy" id="390850"/>
    <lineage>
        <taxon>Eukaryota</taxon>
        <taxon>Metazoa</taxon>
        <taxon>Ecdysozoa</taxon>
        <taxon>Nematoda</taxon>
        <taxon>Chromadorea</taxon>
        <taxon>Rhabditida</taxon>
        <taxon>Tylenchina</taxon>
        <taxon>Tylenchomorpha</taxon>
        <taxon>Tylenchoidea</taxon>
        <taxon>Meloidogynidae</taxon>
        <taxon>Meloidogyninae</taxon>
        <taxon>Meloidogyne</taxon>
    </lineage>
</organism>
<proteinExistence type="predicted"/>
<dbReference type="Proteomes" id="UP001497535">
    <property type="component" value="Unassembled WGS sequence"/>
</dbReference>
<dbReference type="EMBL" id="CAVMJV010000037">
    <property type="protein sequence ID" value="CAK5079128.1"/>
    <property type="molecule type" value="Genomic_DNA"/>
</dbReference>
<accession>A0ACB0ZJG3</accession>
<evidence type="ECO:0000313" key="1">
    <source>
        <dbReference type="EMBL" id="CAK5079128.1"/>
    </source>
</evidence>
<sequence>MFINYLFCLLIFLNLIGILLCSNDLNSYGQEAELKDTGSSVSGINQQLSRTRRYINEDEYKKEKMRESLYKILEINSGWLTEEQKGELRKDLKNGKSLDGEIYEKVFQWFSRLKLTLSEWSEAKDTASSSCYIFSWKSVYELIQSVDILLLKVELIYGDEKCNNLESDLNKLTAIVDDKKERNDIVQKYCDLIKNNTKIRDKRESKENTTSENKIENYFKILNLDWLDEKQREHLKNMSSEANRAAMRYKVVKWFNHLQAEAKERATDLFKAGCNKLLKISQEGCDYFGSLDSQKIDELKEYMDWTTYNKIKELIAPLQEKVELRNIAHDYNQTCRELFGIGEEEESEEKEGGRQRRSYDRRDSRAEQESGEGSEEEVDNRDYNSKVLNVEANNNEQSGREDDGEEHDFGDEHLNAHNSWLNSDQKRHIKRMKQKGHEDHEIHEKINEFHETSPEEIKVTAKGILKRGCESVFKRLFGEYIAEEIIQAREQGASTAELDEKINTALGHIKNAKKRKEATRFAATCRRIFTMIERRRRDVLYTTNEDLRL</sequence>
<keyword evidence="2" id="KW-1185">Reference proteome</keyword>
<gene>
    <name evidence="1" type="ORF">MENTE1834_LOCUS26219</name>
</gene>
<protein>
    <submittedName>
        <fullName evidence="1">Uncharacterized protein</fullName>
    </submittedName>
</protein>
<reference evidence="1" key="1">
    <citation type="submission" date="2023-11" db="EMBL/GenBank/DDBJ databases">
        <authorList>
            <person name="Poullet M."/>
        </authorList>
    </citation>
    <scope>NUCLEOTIDE SEQUENCE</scope>
    <source>
        <strain evidence="1">E1834</strain>
    </source>
</reference>
<comment type="caution">
    <text evidence="1">The sequence shown here is derived from an EMBL/GenBank/DDBJ whole genome shotgun (WGS) entry which is preliminary data.</text>
</comment>
<name>A0ACB0ZJG3_MELEN</name>
<evidence type="ECO:0000313" key="2">
    <source>
        <dbReference type="Proteomes" id="UP001497535"/>
    </source>
</evidence>